<comment type="caution">
    <text evidence="1">The sequence shown here is derived from an EMBL/GenBank/DDBJ whole genome shotgun (WGS) entry which is preliminary data.</text>
</comment>
<keyword evidence="2" id="KW-1185">Reference proteome</keyword>
<protein>
    <submittedName>
        <fullName evidence="1">Uncharacterized protein</fullName>
    </submittedName>
</protein>
<accession>A0ACC2VS45</accession>
<dbReference type="EMBL" id="JASBWR010000056">
    <property type="protein sequence ID" value="KAJ9101611.1"/>
    <property type="molecule type" value="Genomic_DNA"/>
</dbReference>
<evidence type="ECO:0000313" key="2">
    <source>
        <dbReference type="Proteomes" id="UP001241377"/>
    </source>
</evidence>
<evidence type="ECO:0000313" key="1">
    <source>
        <dbReference type="EMBL" id="KAJ9101611.1"/>
    </source>
</evidence>
<name>A0ACC2VS45_9TREE</name>
<sequence length="252" mass="29543">MARNNREILTGGKKYIQKKIKKNGVEEVVFDKGSRVEYLTGFHKRKLQRQKKAQETIKEQERLARIEERRKIREERQKDMEKQLAELKENAKIIGAGGYELEEEMGANEQDDEDWQGFDDKKEEEEAQDEDKDKGILKRKEVYKLDEDIRLDLPAVVDEETTVVVESLENPAITRIQNTNLEALAKANNVNLEKSDEILEESITRAKNYAVLAGVTKPPVKEKQKKKKFRYLSKAERRENNRKAKDKKRDRK</sequence>
<proteinExistence type="predicted"/>
<gene>
    <name evidence="1" type="ORF">QFC19_005108</name>
</gene>
<organism evidence="1 2">
    <name type="scientific">Naganishia cerealis</name>
    <dbReference type="NCBI Taxonomy" id="610337"/>
    <lineage>
        <taxon>Eukaryota</taxon>
        <taxon>Fungi</taxon>
        <taxon>Dikarya</taxon>
        <taxon>Basidiomycota</taxon>
        <taxon>Agaricomycotina</taxon>
        <taxon>Tremellomycetes</taxon>
        <taxon>Filobasidiales</taxon>
        <taxon>Filobasidiaceae</taxon>
        <taxon>Naganishia</taxon>
    </lineage>
</organism>
<reference evidence="1" key="1">
    <citation type="submission" date="2023-04" db="EMBL/GenBank/DDBJ databases">
        <title>Draft Genome sequencing of Naganishia species isolated from polar environments using Oxford Nanopore Technology.</title>
        <authorList>
            <person name="Leo P."/>
            <person name="Venkateswaran K."/>
        </authorList>
    </citation>
    <scope>NUCLEOTIDE SEQUENCE</scope>
    <source>
        <strain evidence="1">MNA-CCFEE 5261</strain>
    </source>
</reference>
<dbReference type="Proteomes" id="UP001241377">
    <property type="component" value="Unassembled WGS sequence"/>
</dbReference>